<organism evidence="1 2">
    <name type="scientific">Mesonia ostreae</name>
    <dbReference type="NCBI Taxonomy" id="861110"/>
    <lineage>
        <taxon>Bacteria</taxon>
        <taxon>Pseudomonadati</taxon>
        <taxon>Bacteroidota</taxon>
        <taxon>Flavobacteriia</taxon>
        <taxon>Flavobacteriales</taxon>
        <taxon>Flavobacteriaceae</taxon>
        <taxon>Mesonia</taxon>
    </lineage>
</organism>
<gene>
    <name evidence="1" type="ORF">RLT85_08695</name>
</gene>
<sequence>MSFNAQPELIYKKKNCANEAIGVYDHIYSLTYDSQLAYSAADTAYDDCISAGGSPGVLID</sequence>
<keyword evidence="2" id="KW-1185">Reference proteome</keyword>
<dbReference type="RefSeq" id="WP_311401641.1">
    <property type="nucleotide sequence ID" value="NZ_JAVRBG010000007.1"/>
</dbReference>
<protein>
    <submittedName>
        <fullName evidence="1">Uncharacterized protein</fullName>
    </submittedName>
</protein>
<evidence type="ECO:0000313" key="2">
    <source>
        <dbReference type="Proteomes" id="UP001182991"/>
    </source>
</evidence>
<dbReference type="Proteomes" id="UP001182991">
    <property type="component" value="Unassembled WGS sequence"/>
</dbReference>
<evidence type="ECO:0000313" key="1">
    <source>
        <dbReference type="EMBL" id="MDT0294711.1"/>
    </source>
</evidence>
<reference evidence="2" key="1">
    <citation type="submission" date="2023-07" db="EMBL/GenBank/DDBJ databases">
        <title>Isolating and identifying novel microbial strains from the Mariana Trench.</title>
        <authorList>
            <person name="Fu H."/>
        </authorList>
    </citation>
    <scope>NUCLEOTIDE SEQUENCE [LARGE SCALE GENOMIC DNA]</scope>
    <source>
        <strain evidence="2">T-y2</strain>
    </source>
</reference>
<accession>A0ABU2KJ16</accession>
<comment type="caution">
    <text evidence="1">The sequence shown here is derived from an EMBL/GenBank/DDBJ whole genome shotgun (WGS) entry which is preliminary data.</text>
</comment>
<proteinExistence type="predicted"/>
<name>A0ABU2KJ16_9FLAO</name>
<dbReference type="EMBL" id="JAVRBG010000007">
    <property type="protein sequence ID" value="MDT0294711.1"/>
    <property type="molecule type" value="Genomic_DNA"/>
</dbReference>